<keyword evidence="3" id="KW-0539">Nucleus</keyword>
<dbReference type="InterPro" id="IPR038192">
    <property type="entry name" value="CSTF_C_sf"/>
</dbReference>
<feature type="region of interest" description="Disordered" evidence="4">
    <location>
        <begin position="17"/>
        <end position="38"/>
    </location>
</feature>
<feature type="domain" description="Cleavage stimulation factor subunit 2 hinge" evidence="6">
    <location>
        <begin position="85"/>
        <end position="143"/>
    </location>
</feature>
<feature type="region of interest" description="Disordered" evidence="4">
    <location>
        <begin position="162"/>
        <end position="301"/>
    </location>
</feature>
<dbReference type="GO" id="GO:0003723">
    <property type="term" value="F:RNA binding"/>
    <property type="evidence" value="ECO:0007669"/>
    <property type="project" value="UniProtKB-KW"/>
</dbReference>
<keyword evidence="8" id="KW-1185">Reference proteome</keyword>
<evidence type="ECO:0000256" key="4">
    <source>
        <dbReference type="SAM" id="MobiDB-lite"/>
    </source>
</evidence>
<evidence type="ECO:0008006" key="9">
    <source>
        <dbReference type="Google" id="ProtNLM"/>
    </source>
</evidence>
<dbReference type="InterPro" id="IPR025742">
    <property type="entry name" value="CSTF2_hinge"/>
</dbReference>
<dbReference type="PANTHER" id="PTHR47866">
    <property type="entry name" value="HYDROXYPROLINE-RICH GLYCOPROTEIN FAMILY PROTEIN"/>
    <property type="match status" value="1"/>
</dbReference>
<evidence type="ECO:0000256" key="1">
    <source>
        <dbReference type="ARBA" id="ARBA00004123"/>
    </source>
</evidence>
<feature type="compositionally biased region" description="Polar residues" evidence="4">
    <location>
        <begin position="342"/>
        <end position="366"/>
    </location>
</feature>
<feature type="compositionally biased region" description="Low complexity" evidence="4">
    <location>
        <begin position="202"/>
        <end position="212"/>
    </location>
</feature>
<dbReference type="Proteomes" id="UP001374535">
    <property type="component" value="Chromosome 9"/>
</dbReference>
<dbReference type="GO" id="GO:0031124">
    <property type="term" value="P:mRNA 3'-end processing"/>
    <property type="evidence" value="ECO:0007669"/>
    <property type="project" value="InterPro"/>
</dbReference>
<feature type="region of interest" description="Disordered" evidence="4">
    <location>
        <begin position="331"/>
        <end position="367"/>
    </location>
</feature>
<feature type="domain" description="Transcription termination and cleavage factor C-terminal" evidence="5">
    <location>
        <begin position="464"/>
        <end position="498"/>
    </location>
</feature>
<comment type="subcellular location">
    <subcellularLocation>
        <location evidence="1">Nucleus</location>
    </subcellularLocation>
</comment>
<evidence type="ECO:0000256" key="3">
    <source>
        <dbReference type="ARBA" id="ARBA00023242"/>
    </source>
</evidence>
<proteinExistence type="predicted"/>
<dbReference type="EMBL" id="CP144692">
    <property type="protein sequence ID" value="WVY97602.1"/>
    <property type="molecule type" value="Genomic_DNA"/>
</dbReference>
<dbReference type="InterPro" id="IPR026896">
    <property type="entry name" value="CSTF_C"/>
</dbReference>
<dbReference type="Pfam" id="PF14327">
    <property type="entry name" value="CSTF2_hinge"/>
    <property type="match status" value="1"/>
</dbReference>
<protein>
    <recommendedName>
        <fullName evidence="9">Cleavage stimulating factor 64</fullName>
    </recommendedName>
</protein>
<reference evidence="7 8" key="1">
    <citation type="journal article" date="2023" name="Life. Sci Alliance">
        <title>Evolutionary insights into 3D genome organization and epigenetic landscape of Vigna mungo.</title>
        <authorList>
            <person name="Junaid A."/>
            <person name="Singh B."/>
            <person name="Bhatia S."/>
        </authorList>
    </citation>
    <scope>NUCLEOTIDE SEQUENCE [LARGE SCALE GENOMIC DNA]</scope>
    <source>
        <strain evidence="7">Urdbean</strain>
    </source>
</reference>
<dbReference type="Gene3D" id="1.10.20.70">
    <property type="entry name" value="Transcription termination and cleavage factor, C-terminal domain"/>
    <property type="match status" value="1"/>
</dbReference>
<gene>
    <name evidence="7" type="ORF">V8G54_029753</name>
</gene>
<keyword evidence="2" id="KW-0694">RNA-binding</keyword>
<evidence type="ECO:0000313" key="8">
    <source>
        <dbReference type="Proteomes" id="UP001374535"/>
    </source>
</evidence>
<evidence type="ECO:0000259" key="5">
    <source>
        <dbReference type="Pfam" id="PF14304"/>
    </source>
</evidence>
<dbReference type="GO" id="GO:0005634">
    <property type="term" value="C:nucleus"/>
    <property type="evidence" value="ECO:0007669"/>
    <property type="project" value="UniProtKB-SubCell"/>
</dbReference>
<organism evidence="7 8">
    <name type="scientific">Vigna mungo</name>
    <name type="common">Black gram</name>
    <name type="synonym">Phaseolus mungo</name>
    <dbReference type="NCBI Taxonomy" id="3915"/>
    <lineage>
        <taxon>Eukaryota</taxon>
        <taxon>Viridiplantae</taxon>
        <taxon>Streptophyta</taxon>
        <taxon>Embryophyta</taxon>
        <taxon>Tracheophyta</taxon>
        <taxon>Spermatophyta</taxon>
        <taxon>Magnoliopsida</taxon>
        <taxon>eudicotyledons</taxon>
        <taxon>Gunneridae</taxon>
        <taxon>Pentapetalae</taxon>
        <taxon>rosids</taxon>
        <taxon>fabids</taxon>
        <taxon>Fabales</taxon>
        <taxon>Fabaceae</taxon>
        <taxon>Papilionoideae</taxon>
        <taxon>50 kb inversion clade</taxon>
        <taxon>NPAAA clade</taxon>
        <taxon>indigoferoid/millettioid clade</taxon>
        <taxon>Phaseoleae</taxon>
        <taxon>Vigna</taxon>
    </lineage>
</organism>
<feature type="compositionally biased region" description="Low complexity" evidence="4">
    <location>
        <begin position="258"/>
        <end position="292"/>
    </location>
</feature>
<dbReference type="Gene3D" id="1.25.40.630">
    <property type="match status" value="1"/>
</dbReference>
<dbReference type="FunFam" id="1.10.20.70:FF:000001">
    <property type="entry name" value="Cleavage stimulation factor subunit 2"/>
    <property type="match status" value="1"/>
</dbReference>
<evidence type="ECO:0000313" key="7">
    <source>
        <dbReference type="EMBL" id="WVY97602.1"/>
    </source>
</evidence>
<accession>A0AAQ3RLR9</accession>
<name>A0AAQ3RLR9_VIGMU</name>
<evidence type="ECO:0000259" key="6">
    <source>
        <dbReference type="Pfam" id="PF14327"/>
    </source>
</evidence>
<dbReference type="AlphaFoldDB" id="A0AAQ3RLR9"/>
<sequence>MQLINPLKATVTVASSIPLRPDSGNRRHRRSSPPEVVSPSWCFSPLFAESSNRAGPSLLFMRKLIGPGGLRRFGEAMAGKQGGGEDLSVNLAGMSKNQLYDIVSQMKSLIEQNQQQARQILIQNPTLTKALFQAQIMLGMVQAPQMVPKVQPMVLQNNQQSVQPIQQPNTQPAPLLPGHGGAQDQAGVSQTQIPVRKHHNQSSVPVSSAVPAMSHQSQPISAHSLPMPQQPKGHLAPQVALASLPQSSQLPNIPPPSLHSSSQPLHPTQMPAASSQLQQPLQSPGFPHIPMQQPLPPQIRPPPAVPTFHPQYPPQMGANLGFQHTGASHNLSQSMFHPGSKPTASVGSAFPQGQTQLPSQKSSQPPYQVGNMPLGPDFGNQAVNAMQVDRGGSSLIPGPSDNLAHLSGPPGPPYVVSGPMGAANQALRPPAVVVFNYSLVCVNISAQSVDILSWYMQLTPEMEKALLQQVMSLTPEQINLLPPEQRNQVLQLQQMLRH</sequence>
<dbReference type="Pfam" id="PF14304">
    <property type="entry name" value="CSTF_C"/>
    <property type="match status" value="1"/>
</dbReference>
<dbReference type="PANTHER" id="PTHR47866:SF2">
    <property type="entry name" value="HYDROXYPROLINE-RICH GLYCOPROTEIN FAMILY PROTEIN"/>
    <property type="match status" value="1"/>
</dbReference>
<evidence type="ECO:0000256" key="2">
    <source>
        <dbReference type="ARBA" id="ARBA00022884"/>
    </source>
</evidence>